<dbReference type="PANTHER" id="PTHR24113:SF12">
    <property type="entry name" value="RAN GTPASE-ACTIVATING PROTEIN 1"/>
    <property type="match status" value="1"/>
</dbReference>
<dbReference type="PhylomeDB" id="A0A0G4I6P2"/>
<dbReference type="Gene3D" id="3.80.10.10">
    <property type="entry name" value="Ribonuclease Inhibitor"/>
    <property type="match status" value="3"/>
</dbReference>
<evidence type="ECO:0000313" key="5">
    <source>
        <dbReference type="EMBL" id="CEM52683.1"/>
    </source>
</evidence>
<evidence type="ECO:0000256" key="4">
    <source>
        <dbReference type="SAM" id="Phobius"/>
    </source>
</evidence>
<sequence>MWPQSLKVFYYVHVVSFFGTFGVKLIAQISDVIGDLMAYLLLVNTLPTVAVKEFKGVPLSVWALLVLICSFISSLISVGIDLFEYLQQHLSRLKWRTAVNKEELSRLQFETACLVHRRRRALVFLHIPLVLAEDGFSAWFSLLLLVEFGQRLDSFFFLNLLVSLTILVVMIVSHVSEAVNSHYRLAGLQRVGVHEEIQRLLLEGGEAEEGEGDEGGDGGDLEGGDGEYPLFSRPENAKVLSRCAYIGETFVNETVDCIQDGVSAWQVMRNPQLGSRTLLLFSSSTWAAAVFGVAVYCYVGTVVTQIVIHRRRQVVSYLKGRGGSVLAFLLFPFIFPAAVVAGTIDRERTWGVWRGTEEREGEGKEGNWPLAEREAFISNWSEVLFVTEDLSSMAFNAFIAFGEIRGLYSLQSANFFATLAAFVVRIVIVESRRRKMKHEALIKAKQEVVVRIDNVGLVEEQLHRRELVELRRMTVSLFRSGDIVSFSQNFSEGAIPDLEDLKIEPPSSSAQLGEDESDKEIVEGVCRVLVEGKPLSLRILSLSACQLGDSGCACLVGLFEEGRLPRVSVLRIRSCGIGRGGSECLQKAGWGGVLSGLEELDLRDNGLGGKGGRLSVCVAFHAHGFVQLYSHGLEGGAGGGEVKTEVEKERERLVGRMVWVGKEEGGEREGLDGASVEKFVQGQMESEGFAEFCREEKGGGCLRRLFASLPDSVPRLCLNRNADVIRTRQGGEGWKVLITELLSRLSPGLQEVDVSGSSLSREDLLFLIQVVPPSVQSLKIEGVTKLDLQGWPFLSEGGGKAAGRAFTWLPSSLKVLDVSGYREREVGREGWTCLSERLKGLVGLEELRIDRIALDTSVFRSLIESVPLSVHRVSMEGVTELDLAGWSFLSEKGGKGAERVVGWLPPSLKYLNMSENFGIEESVWSLLAKRMKESEGGLGDLEVFRVSDCGLTTATGGLLFQSLPSASLKRIDFSGNAEIEDVGGWDLLVECVKSEGLNSRLEEVKVSRVNMGRVMLKRLMESIPDLANRVNLEIEGVTHVNFSRWAFLNDQERASRVFSWLPQSLESLNLNECQKVGYTSWTLLGRKMKEGWFVDLKELNLGWCQLHEAKIRDFFPNLPRSLRSIDLRGESRGSATFVFLANRMKEAPLDRLERLYLEESDLDDNGARSLFPALPKSLKYLNLGGCKGMSAIGWGALGQKMKAGGLNGLEEVVIKDCDLNADKLKKFFPFLPKSLKEILMRLNYNRDVFDAARKLRQERPHVNVWVD</sequence>
<dbReference type="SUPFAM" id="SSF52058">
    <property type="entry name" value="L domain-like"/>
    <property type="match status" value="1"/>
</dbReference>
<dbReference type="PANTHER" id="PTHR24113">
    <property type="entry name" value="RAN GTPASE-ACTIVATING PROTEIN 1"/>
    <property type="match status" value="1"/>
</dbReference>
<dbReference type="EMBL" id="CDMZ01005332">
    <property type="protein sequence ID" value="CEM52683.1"/>
    <property type="molecule type" value="Genomic_DNA"/>
</dbReference>
<feature type="transmembrane region" description="Helical" evidence="4">
    <location>
        <begin position="6"/>
        <end position="25"/>
    </location>
</feature>
<dbReference type="GO" id="GO:0048471">
    <property type="term" value="C:perinuclear region of cytoplasm"/>
    <property type="evidence" value="ECO:0007669"/>
    <property type="project" value="TreeGrafter"/>
</dbReference>
<dbReference type="InterPro" id="IPR032675">
    <property type="entry name" value="LRR_dom_sf"/>
</dbReference>
<feature type="transmembrane region" description="Helical" evidence="4">
    <location>
        <begin position="278"/>
        <end position="303"/>
    </location>
</feature>
<dbReference type="GO" id="GO:0006913">
    <property type="term" value="P:nucleocytoplasmic transport"/>
    <property type="evidence" value="ECO:0007669"/>
    <property type="project" value="TreeGrafter"/>
</dbReference>
<feature type="transmembrane region" description="Helical" evidence="4">
    <location>
        <begin position="323"/>
        <end position="344"/>
    </location>
</feature>
<dbReference type="InterPro" id="IPR001611">
    <property type="entry name" value="Leu-rich_rpt"/>
</dbReference>
<feature type="transmembrane region" description="Helical" evidence="4">
    <location>
        <begin position="154"/>
        <end position="175"/>
    </location>
</feature>
<keyword evidence="4" id="KW-0812">Transmembrane</keyword>
<dbReference type="SMART" id="SM00368">
    <property type="entry name" value="LRR_RI"/>
    <property type="match status" value="5"/>
</dbReference>
<keyword evidence="4" id="KW-0472">Membrane</keyword>
<proteinExistence type="predicted"/>
<dbReference type="Pfam" id="PF13516">
    <property type="entry name" value="LRR_6"/>
    <property type="match status" value="2"/>
</dbReference>
<keyword evidence="4" id="KW-1133">Transmembrane helix</keyword>
<dbReference type="GO" id="GO:0031267">
    <property type="term" value="F:small GTPase binding"/>
    <property type="evidence" value="ECO:0007669"/>
    <property type="project" value="TreeGrafter"/>
</dbReference>
<evidence type="ECO:0000256" key="3">
    <source>
        <dbReference type="ARBA" id="ARBA00022737"/>
    </source>
</evidence>
<name>A0A0G4I6P2_9ALVE</name>
<reference evidence="5" key="1">
    <citation type="submission" date="2014-11" db="EMBL/GenBank/DDBJ databases">
        <authorList>
            <person name="Otto D Thomas"/>
            <person name="Naeem Raeece"/>
        </authorList>
    </citation>
    <scope>NUCLEOTIDE SEQUENCE</scope>
</reference>
<dbReference type="AlphaFoldDB" id="A0A0G4I6P2"/>
<organism evidence="5">
    <name type="scientific">Chromera velia CCMP2878</name>
    <dbReference type="NCBI Taxonomy" id="1169474"/>
    <lineage>
        <taxon>Eukaryota</taxon>
        <taxon>Sar</taxon>
        <taxon>Alveolata</taxon>
        <taxon>Colpodellida</taxon>
        <taxon>Chromeraceae</taxon>
        <taxon>Chromera</taxon>
    </lineage>
</organism>
<dbReference type="GO" id="GO:0005096">
    <property type="term" value="F:GTPase activator activity"/>
    <property type="evidence" value="ECO:0007669"/>
    <property type="project" value="UniProtKB-KW"/>
</dbReference>
<dbReference type="GO" id="GO:0005829">
    <property type="term" value="C:cytosol"/>
    <property type="evidence" value="ECO:0007669"/>
    <property type="project" value="TreeGrafter"/>
</dbReference>
<evidence type="ECO:0000256" key="2">
    <source>
        <dbReference type="ARBA" id="ARBA00022614"/>
    </source>
</evidence>
<dbReference type="VEuPathDB" id="CryptoDB:Cvel_1905"/>
<keyword evidence="3" id="KW-0677">Repeat</keyword>
<evidence type="ECO:0000256" key="1">
    <source>
        <dbReference type="ARBA" id="ARBA00022468"/>
    </source>
</evidence>
<protein>
    <submittedName>
        <fullName evidence="5">Uncharacterized protein</fullName>
    </submittedName>
</protein>
<keyword evidence="1" id="KW-0343">GTPase activation</keyword>
<accession>A0A0G4I6P2</accession>
<dbReference type="InterPro" id="IPR027038">
    <property type="entry name" value="RanGap"/>
</dbReference>
<feature type="transmembrane region" description="Helical" evidence="4">
    <location>
        <begin position="121"/>
        <end position="142"/>
    </location>
</feature>
<dbReference type="GO" id="GO:0005634">
    <property type="term" value="C:nucleus"/>
    <property type="evidence" value="ECO:0007669"/>
    <property type="project" value="TreeGrafter"/>
</dbReference>
<feature type="transmembrane region" description="Helical" evidence="4">
    <location>
        <begin position="408"/>
        <end position="428"/>
    </location>
</feature>
<keyword evidence="2" id="KW-0433">Leucine-rich repeat</keyword>
<feature type="transmembrane region" description="Helical" evidence="4">
    <location>
        <begin position="62"/>
        <end position="86"/>
    </location>
</feature>
<gene>
    <name evidence="5" type="ORF">Cvel_1905</name>
</gene>